<reference evidence="3" key="1">
    <citation type="submission" date="2018-11" db="EMBL/GenBank/DDBJ databases">
        <authorList>
            <consortium name="Pathogen Informatics"/>
        </authorList>
    </citation>
    <scope>NUCLEOTIDE SEQUENCE</scope>
</reference>
<sequence>MEIASVRFAFPYFSTSYLVALMAKWGEGDPRWIVEEREDAKNVNNWHWTEKDATLWSINRIKGLLTGFVAQNSRCKMSFNYCEVISVSKCEGEAVANNRKAKLIFFYEWHIELEWSGKIKDSENNTNYTGKIEVPNLSEENTPDELDVTVTINSSDGEAFNLKEFMRMEGAKGIRQKLGVYVKSLKEEYSSNLILPSKGKVADPTCTSRADEASAAAAAAIKNGTGISQEPKDSSSSTLDRTIKINSEFFCAPDDLFKVLTTKEVSIAELSFLFC</sequence>
<evidence type="ECO:0000313" key="3">
    <source>
        <dbReference type="EMBL" id="VEL30264.1"/>
    </source>
</evidence>
<dbReference type="GO" id="GO:0001671">
    <property type="term" value="F:ATPase activator activity"/>
    <property type="evidence" value="ECO:0007669"/>
    <property type="project" value="InterPro"/>
</dbReference>
<evidence type="ECO:0000256" key="1">
    <source>
        <dbReference type="ARBA" id="ARBA00006817"/>
    </source>
</evidence>
<proteinExistence type="inferred from homology"/>
<dbReference type="Gene3D" id="3.15.10.20">
    <property type="entry name" value="Activator of Hsp90 ATPase Aha1, N-terminal domain"/>
    <property type="match status" value="1"/>
</dbReference>
<feature type="domain" description="Activator of Hsp90 ATPase AHSA1-like N-terminal" evidence="2">
    <location>
        <begin position="50"/>
        <end position="191"/>
    </location>
</feature>
<keyword evidence="4" id="KW-1185">Reference proteome</keyword>
<dbReference type="SUPFAM" id="SSF103111">
    <property type="entry name" value="Activator of Hsp90 ATPase, Aha1"/>
    <property type="match status" value="1"/>
</dbReference>
<evidence type="ECO:0000259" key="2">
    <source>
        <dbReference type="SMART" id="SM01000"/>
    </source>
</evidence>
<organism evidence="3 4">
    <name type="scientific">Protopolystoma xenopodis</name>
    <dbReference type="NCBI Taxonomy" id="117903"/>
    <lineage>
        <taxon>Eukaryota</taxon>
        <taxon>Metazoa</taxon>
        <taxon>Spiralia</taxon>
        <taxon>Lophotrochozoa</taxon>
        <taxon>Platyhelminthes</taxon>
        <taxon>Monogenea</taxon>
        <taxon>Polyopisthocotylea</taxon>
        <taxon>Polystomatidea</taxon>
        <taxon>Polystomatidae</taxon>
        <taxon>Protopolystoma</taxon>
    </lineage>
</organism>
<dbReference type="SMART" id="SM01000">
    <property type="entry name" value="Aha1_N"/>
    <property type="match status" value="1"/>
</dbReference>
<accession>A0A3S5A836</accession>
<dbReference type="OrthoDB" id="567237at2759"/>
<dbReference type="GO" id="GO:0005829">
    <property type="term" value="C:cytosol"/>
    <property type="evidence" value="ECO:0007669"/>
    <property type="project" value="TreeGrafter"/>
</dbReference>
<protein>
    <recommendedName>
        <fullName evidence="2">Activator of Hsp90 ATPase AHSA1-like N-terminal domain-containing protein</fullName>
    </recommendedName>
</protein>
<dbReference type="GO" id="GO:0006457">
    <property type="term" value="P:protein folding"/>
    <property type="evidence" value="ECO:0007669"/>
    <property type="project" value="TreeGrafter"/>
</dbReference>
<dbReference type="GO" id="GO:0051087">
    <property type="term" value="F:protein-folding chaperone binding"/>
    <property type="evidence" value="ECO:0007669"/>
    <property type="project" value="InterPro"/>
</dbReference>
<dbReference type="InterPro" id="IPR015310">
    <property type="entry name" value="AHSA1-like_N"/>
</dbReference>
<dbReference type="AlphaFoldDB" id="A0A3S5A836"/>
<dbReference type="PANTHER" id="PTHR13009:SF22">
    <property type="entry name" value="LD43819P"/>
    <property type="match status" value="1"/>
</dbReference>
<dbReference type="Proteomes" id="UP000784294">
    <property type="component" value="Unassembled WGS sequence"/>
</dbReference>
<name>A0A3S5A836_9PLAT</name>
<evidence type="ECO:0000313" key="4">
    <source>
        <dbReference type="Proteomes" id="UP000784294"/>
    </source>
</evidence>
<dbReference type="EMBL" id="CAAALY010110839">
    <property type="protein sequence ID" value="VEL30264.1"/>
    <property type="molecule type" value="Genomic_DNA"/>
</dbReference>
<dbReference type="PANTHER" id="PTHR13009">
    <property type="entry name" value="HEAT SHOCK PROTEIN 90 HSP90 CO-CHAPERONE AHA-1"/>
    <property type="match status" value="1"/>
</dbReference>
<dbReference type="Pfam" id="PF09229">
    <property type="entry name" value="Aha1_N"/>
    <property type="match status" value="1"/>
</dbReference>
<dbReference type="InterPro" id="IPR036338">
    <property type="entry name" value="Aha1"/>
</dbReference>
<comment type="similarity">
    <text evidence="1">Belongs to the AHA1 family.</text>
</comment>
<comment type="caution">
    <text evidence="3">The sequence shown here is derived from an EMBL/GenBank/DDBJ whole genome shotgun (WGS) entry which is preliminary data.</text>
</comment>
<gene>
    <name evidence="3" type="ORF">PXEA_LOCUS23704</name>
</gene>